<dbReference type="Gene3D" id="1.20.1250.20">
    <property type="entry name" value="MFS general substrate transporter like domains"/>
    <property type="match status" value="1"/>
</dbReference>
<dbReference type="InterPro" id="IPR020846">
    <property type="entry name" value="MFS_dom"/>
</dbReference>
<feature type="transmembrane region" description="Helical" evidence="7">
    <location>
        <begin position="314"/>
        <end position="335"/>
    </location>
</feature>
<feature type="transmembrane region" description="Helical" evidence="7">
    <location>
        <begin position="73"/>
        <end position="99"/>
    </location>
</feature>
<dbReference type="Gene3D" id="1.20.1720.10">
    <property type="entry name" value="Multidrug resistance protein D"/>
    <property type="match status" value="1"/>
</dbReference>
<dbReference type="GO" id="GO:0022857">
    <property type="term" value="F:transmembrane transporter activity"/>
    <property type="evidence" value="ECO:0007669"/>
    <property type="project" value="InterPro"/>
</dbReference>
<accession>A0A7W8ED47</accession>
<feature type="transmembrane region" description="Helical" evidence="7">
    <location>
        <begin position="419"/>
        <end position="443"/>
    </location>
</feature>
<evidence type="ECO:0000256" key="2">
    <source>
        <dbReference type="ARBA" id="ARBA00022448"/>
    </source>
</evidence>
<gene>
    <name evidence="9" type="ORF">HNR40_000454</name>
</gene>
<evidence type="ECO:0000313" key="9">
    <source>
        <dbReference type="EMBL" id="MBB5075008.1"/>
    </source>
</evidence>
<evidence type="ECO:0000256" key="3">
    <source>
        <dbReference type="ARBA" id="ARBA00022475"/>
    </source>
</evidence>
<dbReference type="AlphaFoldDB" id="A0A7W8ED47"/>
<evidence type="ECO:0000259" key="8">
    <source>
        <dbReference type="PROSITE" id="PS50850"/>
    </source>
</evidence>
<dbReference type="PROSITE" id="PS00216">
    <property type="entry name" value="SUGAR_TRANSPORT_1"/>
    <property type="match status" value="1"/>
</dbReference>
<dbReference type="InterPro" id="IPR036259">
    <property type="entry name" value="MFS_trans_sf"/>
</dbReference>
<evidence type="ECO:0000256" key="6">
    <source>
        <dbReference type="ARBA" id="ARBA00023136"/>
    </source>
</evidence>
<sequence length="460" mass="46925">MKNKWTALALLTTTQFVLILDSTIVGIALPLLGQDLRMDQEQLSWVHTAYSLVFGGLLLLGGRLSDFFGRRRVFVAGMLLFALASLLGGLASGGVLVVAMRAVQGVAAALVAPAALSLVMTIFNGDPDRDRAMGLWGAVGGVGASTGVVLGGVLTDWLGWRSVFYVNVPVGVVVAVLALSLLPHVPPSGARGFDVLGAVTSTAGLGLLMYAVVESSLPLGGLALAVLALFLVVESRSKNPLMPLSIFRKPLLRAGNTIMFLVAAAAQPLFVILTLYTQYVLGYSATEAGLSVVAISIAIALTASTLGGRFVSRFGLRATAVTGMTLITAGAVAYLRITPASTFLGTLLAPELLTGIGFGLLVVAVTIAATAEATPEEAGLASGLFNVTPQVGISIGVAALVSLATTVTGPASSPEALTAGYQAAIMASAGIAVVGLIAAIVMLPRKHAPKSLKEEAHSAV</sequence>
<feature type="transmembrane region" description="Helical" evidence="7">
    <location>
        <begin position="383"/>
        <end position="407"/>
    </location>
</feature>
<feature type="transmembrane region" description="Helical" evidence="7">
    <location>
        <begin position="42"/>
        <end position="61"/>
    </location>
</feature>
<evidence type="ECO:0000313" key="10">
    <source>
        <dbReference type="Proteomes" id="UP000568380"/>
    </source>
</evidence>
<feature type="transmembrane region" description="Helical" evidence="7">
    <location>
        <begin position="347"/>
        <end position="371"/>
    </location>
</feature>
<feature type="transmembrane region" description="Helical" evidence="7">
    <location>
        <begin position="219"/>
        <end position="237"/>
    </location>
</feature>
<dbReference type="Pfam" id="PF07690">
    <property type="entry name" value="MFS_1"/>
    <property type="match status" value="1"/>
</dbReference>
<keyword evidence="3" id="KW-1003">Cell membrane</keyword>
<dbReference type="InterPro" id="IPR011701">
    <property type="entry name" value="MFS"/>
</dbReference>
<feature type="transmembrane region" description="Helical" evidence="7">
    <location>
        <begin position="135"/>
        <end position="158"/>
    </location>
</feature>
<feature type="domain" description="Major facilitator superfamily (MFS) profile" evidence="8">
    <location>
        <begin position="7"/>
        <end position="447"/>
    </location>
</feature>
<dbReference type="PROSITE" id="PS50850">
    <property type="entry name" value="MFS"/>
    <property type="match status" value="1"/>
</dbReference>
<dbReference type="CDD" id="cd17321">
    <property type="entry name" value="MFS_MMR_MDR_like"/>
    <property type="match status" value="1"/>
</dbReference>
<dbReference type="RefSeq" id="WP_184957975.1">
    <property type="nucleotide sequence ID" value="NZ_JACHIN010000001.1"/>
</dbReference>
<dbReference type="PANTHER" id="PTHR42718">
    <property type="entry name" value="MAJOR FACILITATOR SUPERFAMILY MULTIDRUG TRANSPORTER MFSC"/>
    <property type="match status" value="1"/>
</dbReference>
<name>A0A7W8ED47_9ACTN</name>
<keyword evidence="6 7" id="KW-0472">Membrane</keyword>
<organism evidence="9 10">
    <name type="scientific">Nonomuraea endophytica</name>
    <dbReference type="NCBI Taxonomy" id="714136"/>
    <lineage>
        <taxon>Bacteria</taxon>
        <taxon>Bacillati</taxon>
        <taxon>Actinomycetota</taxon>
        <taxon>Actinomycetes</taxon>
        <taxon>Streptosporangiales</taxon>
        <taxon>Streptosporangiaceae</taxon>
        <taxon>Nonomuraea</taxon>
    </lineage>
</organism>
<evidence type="ECO:0000256" key="1">
    <source>
        <dbReference type="ARBA" id="ARBA00004651"/>
    </source>
</evidence>
<keyword evidence="4 7" id="KW-0812">Transmembrane</keyword>
<keyword evidence="2" id="KW-0813">Transport</keyword>
<protein>
    <submittedName>
        <fullName evidence="9">EmrB/QacA subfamily drug resistance transporter</fullName>
    </submittedName>
</protein>
<evidence type="ECO:0000256" key="4">
    <source>
        <dbReference type="ARBA" id="ARBA00022692"/>
    </source>
</evidence>
<feature type="transmembrane region" description="Helical" evidence="7">
    <location>
        <begin position="105"/>
        <end position="123"/>
    </location>
</feature>
<proteinExistence type="predicted"/>
<dbReference type="PRINTS" id="PR01036">
    <property type="entry name" value="TCRTETB"/>
</dbReference>
<keyword evidence="10" id="KW-1185">Reference proteome</keyword>
<feature type="transmembrane region" description="Helical" evidence="7">
    <location>
        <begin position="288"/>
        <end position="307"/>
    </location>
</feature>
<dbReference type="InterPro" id="IPR005829">
    <property type="entry name" value="Sugar_transporter_CS"/>
</dbReference>
<dbReference type="EMBL" id="JACHIN010000001">
    <property type="protein sequence ID" value="MBB5075008.1"/>
    <property type="molecule type" value="Genomic_DNA"/>
</dbReference>
<evidence type="ECO:0000256" key="5">
    <source>
        <dbReference type="ARBA" id="ARBA00022989"/>
    </source>
</evidence>
<keyword evidence="5 7" id="KW-1133">Transmembrane helix</keyword>
<comment type="caution">
    <text evidence="9">The sequence shown here is derived from an EMBL/GenBank/DDBJ whole genome shotgun (WGS) entry which is preliminary data.</text>
</comment>
<feature type="transmembrane region" description="Helical" evidence="7">
    <location>
        <begin position="258"/>
        <end position="276"/>
    </location>
</feature>
<dbReference type="SUPFAM" id="SSF103473">
    <property type="entry name" value="MFS general substrate transporter"/>
    <property type="match status" value="1"/>
</dbReference>
<reference evidence="9 10" key="1">
    <citation type="submission" date="2020-08" db="EMBL/GenBank/DDBJ databases">
        <title>Genomic Encyclopedia of Type Strains, Phase IV (KMG-IV): sequencing the most valuable type-strain genomes for metagenomic binning, comparative biology and taxonomic classification.</title>
        <authorList>
            <person name="Goeker M."/>
        </authorList>
    </citation>
    <scope>NUCLEOTIDE SEQUENCE [LARGE SCALE GENOMIC DNA]</scope>
    <source>
        <strain evidence="9 10">DSM 45385</strain>
    </source>
</reference>
<dbReference type="PANTHER" id="PTHR42718:SF46">
    <property type="entry name" value="BLR6921 PROTEIN"/>
    <property type="match status" value="1"/>
</dbReference>
<dbReference type="GO" id="GO:0005886">
    <property type="term" value="C:plasma membrane"/>
    <property type="evidence" value="ECO:0007669"/>
    <property type="project" value="UniProtKB-SubCell"/>
</dbReference>
<dbReference type="Proteomes" id="UP000568380">
    <property type="component" value="Unassembled WGS sequence"/>
</dbReference>
<comment type="subcellular location">
    <subcellularLocation>
        <location evidence="1">Cell membrane</location>
        <topology evidence="1">Multi-pass membrane protein</topology>
    </subcellularLocation>
</comment>
<feature type="transmembrane region" description="Helical" evidence="7">
    <location>
        <begin position="164"/>
        <end position="183"/>
    </location>
</feature>
<evidence type="ECO:0000256" key="7">
    <source>
        <dbReference type="SAM" id="Phobius"/>
    </source>
</evidence>